<evidence type="ECO:0000256" key="3">
    <source>
        <dbReference type="ARBA" id="ARBA00023237"/>
    </source>
</evidence>
<dbReference type="InterPro" id="IPR037066">
    <property type="entry name" value="Plug_dom_sf"/>
</dbReference>
<dbReference type="Pfam" id="PF07715">
    <property type="entry name" value="Plug"/>
    <property type="match status" value="1"/>
</dbReference>
<dbReference type="RefSeq" id="WP_252168477.1">
    <property type="nucleotide sequence ID" value="NZ_CP084931.1"/>
</dbReference>
<evidence type="ECO:0000256" key="4">
    <source>
        <dbReference type="SAM" id="MobiDB-lite"/>
    </source>
</evidence>
<comment type="subcellular location">
    <subcellularLocation>
        <location evidence="1">Cell outer membrane</location>
    </subcellularLocation>
</comment>
<feature type="region of interest" description="Disordered" evidence="4">
    <location>
        <begin position="349"/>
        <end position="369"/>
    </location>
</feature>
<dbReference type="Gene3D" id="2.170.130.10">
    <property type="entry name" value="TonB-dependent receptor, plug domain"/>
    <property type="match status" value="1"/>
</dbReference>
<evidence type="ECO:0000256" key="1">
    <source>
        <dbReference type="ARBA" id="ARBA00004442"/>
    </source>
</evidence>
<evidence type="ECO:0000259" key="5">
    <source>
        <dbReference type="Pfam" id="PF07715"/>
    </source>
</evidence>
<dbReference type="SUPFAM" id="SSF56935">
    <property type="entry name" value="Porins"/>
    <property type="match status" value="1"/>
</dbReference>
<keyword evidence="3" id="KW-0998">Cell outer membrane</keyword>
<sequence length="726" mass="76282">MQGLLCALVMVADSGQAAQALAPASDRAPAAPTAPDAGAAPDAIVVTARRGAAALPPESELGGRAIETLHAYDIGEVLRRTAQLRALGEDPLVIVNGRRVADPGIFSNFPPDALERVEVLPRAAGARYGGDPRRRVVNIVLQPRYASRDGEAEAKAPSAGGASDLGLDIRQGSIAGIDVTQFGVQASRASALRAAARPVYRRAHPGTDAVTLRPSSRTLGGNLALTRALGRWSSSLHLVTQLQWSGATLLSGDRRVQSRTATQSLSVTAGLTGDWAGWSIQSTLSGEAGGSRLSDLGSTRSTRQSLTAALSANRTLFTLPAGAASVSLSAQTSLSRSRTRIDAGAAERPLTARDAEQSGTVSLPIWRTPPTGRRPGLARLFGTLTASLGGTLRQSDAGRGQGLNAGLSWAPLDRLSWTADWARATDSVPVTERFAPVYRGTPITVLDLTTGQSALVVPILGGTPGLRAPRFERRALSLSAGPFGRSAALAGISLQQSEEIDSIGPLPAVTAELERAFADRFQRDAAGRLVALDQRPINLALVSADSLGTNLSLGVPIGKAMPDGSRGTLRLTVNNSLQLRSLMTVHPGLPQMDRLAGDGGGAARHQLELNLDGQLGRWGLNMAAHWRGGYRVRRENGRNSPGDLRIAALGTVDLRLNYRLERALRRKGEGGSARRAGNLLFDLEIANLFDARPAARLEDGAPAPGYGHDDQDPLGRTIRLSVKGRF</sequence>
<dbReference type="PANTHER" id="PTHR47234">
    <property type="match status" value="1"/>
</dbReference>
<proteinExistence type="predicted"/>
<evidence type="ECO:0000313" key="7">
    <source>
        <dbReference type="Proteomes" id="UP001056937"/>
    </source>
</evidence>
<reference evidence="6" key="1">
    <citation type="journal article" date="2022" name="Toxins">
        <title>Genomic Analysis of Sphingopyxis sp. USTB-05 for Biodegrading Cyanobacterial Hepatotoxins.</title>
        <authorList>
            <person name="Liu C."/>
            <person name="Xu Q."/>
            <person name="Zhao Z."/>
            <person name="Zhang H."/>
            <person name="Liu X."/>
            <person name="Yin C."/>
            <person name="Liu Y."/>
            <person name="Yan H."/>
        </authorList>
    </citation>
    <scope>NUCLEOTIDE SEQUENCE</scope>
    <source>
        <strain evidence="6">NBD5</strain>
    </source>
</reference>
<dbReference type="Gene3D" id="2.40.170.20">
    <property type="entry name" value="TonB-dependent receptor, beta-barrel domain"/>
    <property type="match status" value="1"/>
</dbReference>
<name>A0ABY4XCH0_9SPHN</name>
<keyword evidence="2" id="KW-0472">Membrane</keyword>
<dbReference type="InterPro" id="IPR036942">
    <property type="entry name" value="Beta-barrel_TonB_sf"/>
</dbReference>
<gene>
    <name evidence="6" type="ORF">LHA26_18110</name>
</gene>
<dbReference type="PANTHER" id="PTHR47234:SF1">
    <property type="entry name" value="TONB-DEPENDENT RECEPTOR"/>
    <property type="match status" value="1"/>
</dbReference>
<dbReference type="Proteomes" id="UP001056937">
    <property type="component" value="Chromosome 2"/>
</dbReference>
<keyword evidence="6" id="KW-0675">Receptor</keyword>
<protein>
    <submittedName>
        <fullName evidence="6">TonB-dependent receptor plug domain-containing protein</fullName>
    </submittedName>
</protein>
<dbReference type="EMBL" id="CP084931">
    <property type="protein sequence ID" value="USI74665.1"/>
    <property type="molecule type" value="Genomic_DNA"/>
</dbReference>
<keyword evidence="7" id="KW-1185">Reference proteome</keyword>
<organism evidence="6 7">
    <name type="scientific">Sphingomonas morindae</name>
    <dbReference type="NCBI Taxonomy" id="1541170"/>
    <lineage>
        <taxon>Bacteria</taxon>
        <taxon>Pseudomonadati</taxon>
        <taxon>Pseudomonadota</taxon>
        <taxon>Alphaproteobacteria</taxon>
        <taxon>Sphingomonadales</taxon>
        <taxon>Sphingomonadaceae</taxon>
        <taxon>Sphingomonas</taxon>
    </lineage>
</organism>
<dbReference type="InterPro" id="IPR012910">
    <property type="entry name" value="Plug_dom"/>
</dbReference>
<accession>A0ABY4XCH0</accession>
<evidence type="ECO:0000256" key="2">
    <source>
        <dbReference type="ARBA" id="ARBA00023136"/>
    </source>
</evidence>
<feature type="domain" description="TonB-dependent receptor plug" evidence="5">
    <location>
        <begin position="84"/>
        <end position="131"/>
    </location>
</feature>
<evidence type="ECO:0000313" key="6">
    <source>
        <dbReference type="EMBL" id="USI74665.1"/>
    </source>
</evidence>